<evidence type="ECO:0000313" key="2">
    <source>
        <dbReference type="EMBL" id="VDG28345.1"/>
    </source>
</evidence>
<feature type="transmembrane region" description="Helical" evidence="1">
    <location>
        <begin position="199"/>
        <end position="215"/>
    </location>
</feature>
<keyword evidence="3" id="KW-1185">Reference proteome</keyword>
<gene>
    <name evidence="2" type="ORF">MUDAN_MDHGFNIF_00537</name>
</gene>
<feature type="transmembrane region" description="Helical" evidence="1">
    <location>
        <begin position="148"/>
        <end position="169"/>
    </location>
</feature>
<reference evidence="2 3" key="1">
    <citation type="submission" date="2018-11" db="EMBL/GenBank/DDBJ databases">
        <authorList>
            <person name="Wuyts S."/>
        </authorList>
    </citation>
    <scope>NUCLEOTIDE SEQUENCE [LARGE SCALE GENOMIC DNA]</scope>
    <source>
        <strain evidence="2">Lactobacillus mudanjiangensis AMBF249</strain>
    </source>
</reference>
<feature type="transmembrane region" description="Helical" evidence="1">
    <location>
        <begin position="117"/>
        <end position="136"/>
    </location>
</feature>
<dbReference type="OrthoDB" id="129479at2"/>
<dbReference type="Proteomes" id="UP000289996">
    <property type="component" value="Unassembled WGS sequence"/>
</dbReference>
<proteinExistence type="predicted"/>
<feature type="transmembrane region" description="Helical" evidence="1">
    <location>
        <begin position="401"/>
        <end position="420"/>
    </location>
</feature>
<feature type="transmembrane region" description="Helical" evidence="1">
    <location>
        <begin position="221"/>
        <end position="238"/>
    </location>
</feature>
<dbReference type="AlphaFoldDB" id="A0A660E2F9"/>
<evidence type="ECO:0000256" key="1">
    <source>
        <dbReference type="SAM" id="Phobius"/>
    </source>
</evidence>
<name>A0A660E2F9_9LACO</name>
<feature type="transmembrane region" description="Helical" evidence="1">
    <location>
        <begin position="245"/>
        <end position="265"/>
    </location>
</feature>
<feature type="transmembrane region" description="Helical" evidence="1">
    <location>
        <begin position="432"/>
        <end position="454"/>
    </location>
</feature>
<accession>A0A660E2F9</accession>
<sequence>MPKLKQAYFRAIKVFKRILPPPLLAMLICAGLAGYLIFIPPINGLADNGDFYRAMYSNGIYKLLGTHYSYFSYVTQHFGLMQYYNENQSVIFSSQPWFVHLAVFLNKIFYSKTVFDLRFMGLVNYVLYLGAIYLLTDALTFPSKRLRNYLIAALVVFVFGDSSFTLYFNSFFAEPQMLSLTMYSFASFILLARQRYQHRWPLLLLFAISTLVLIASKSQNAPLALSFTVVALGLLFLPHFQAQRLYIFAGIGVLLVTGVLTYKLIGKDFAYVNQYQAFSHGVLTQTGDPSKALAKNGIDEQYALMKDQDYYAKQFATIQPSQSYVEKNLLSKYGFGWIVKYYLQHPKQFGKLMDLAAADVMITQTKAVGDYTKASGASPGKQLTFFTGYSSIAGAFFPQKFAFNCLLAVALVMVYAVGFYNDLKHGEIEGVLKFFQVTGLLTIFIFVPIIAIVGDGDADLAKHIFMAPVSLDLIFVLFVSDILNHRLWHAYHEGGPTT</sequence>
<feature type="transmembrane region" description="Helical" evidence="1">
    <location>
        <begin position="175"/>
        <end position="192"/>
    </location>
</feature>
<evidence type="ECO:0000313" key="3">
    <source>
        <dbReference type="Proteomes" id="UP000289996"/>
    </source>
</evidence>
<protein>
    <submittedName>
        <fullName evidence="2">Uncharacterized protein</fullName>
    </submittedName>
</protein>
<keyword evidence="1" id="KW-1133">Transmembrane helix</keyword>
<feature type="transmembrane region" description="Helical" evidence="1">
    <location>
        <begin position="460"/>
        <end position="479"/>
    </location>
</feature>
<dbReference type="EMBL" id="UYIG01000112">
    <property type="protein sequence ID" value="VDG28345.1"/>
    <property type="molecule type" value="Genomic_DNA"/>
</dbReference>
<organism evidence="2 3">
    <name type="scientific">Lactiplantibacillus mudanjiangensis</name>
    <dbReference type="NCBI Taxonomy" id="1296538"/>
    <lineage>
        <taxon>Bacteria</taxon>
        <taxon>Bacillati</taxon>
        <taxon>Bacillota</taxon>
        <taxon>Bacilli</taxon>
        <taxon>Lactobacillales</taxon>
        <taxon>Lactobacillaceae</taxon>
        <taxon>Lactiplantibacillus</taxon>
    </lineage>
</organism>
<dbReference type="RefSeq" id="WP_130846579.1">
    <property type="nucleotide sequence ID" value="NZ_UYIE01000001.1"/>
</dbReference>
<keyword evidence="1" id="KW-0812">Transmembrane</keyword>
<feature type="transmembrane region" description="Helical" evidence="1">
    <location>
        <begin position="21"/>
        <end position="42"/>
    </location>
</feature>
<keyword evidence="1" id="KW-0472">Membrane</keyword>